<name>A0A6C0B0H7_9ZZZZ</name>
<sequence>MSNAISMGISIIKQIFPFVIFTLGMMIILIIYYLYAFYFVSLANNPYHFKNPGRQIIKDQQVIDYYEKLEQYNSYGVSLPVGLKGCKALFLLNIATTNIADNRDIYTGNPRACTLEVIQESLGGKNESFQLIENGDLSMLDVFPIRISNNKHITDLPSSLIDTCVQFTANTLFDIVGPNYVFSFGEGGKHVLNYMKQHTYLFAVEPFDNQYNLEMYKIVSFAKNNSYIFIKSIHPSSIYYDITVEQGQYLDDVFKFLRENVLQMQSFKGKIFSYKKFIEDKKMDEHDNISRSSILRCVGKDNYI</sequence>
<accession>A0A6C0B0H7</accession>
<proteinExistence type="predicted"/>
<keyword evidence="1" id="KW-0812">Transmembrane</keyword>
<evidence type="ECO:0000313" key="2">
    <source>
        <dbReference type="EMBL" id="QHS85540.1"/>
    </source>
</evidence>
<keyword evidence="1" id="KW-1133">Transmembrane helix</keyword>
<dbReference type="AlphaFoldDB" id="A0A6C0B0H7"/>
<dbReference type="EMBL" id="MN739044">
    <property type="protein sequence ID" value="QHS85540.1"/>
    <property type="molecule type" value="Genomic_DNA"/>
</dbReference>
<evidence type="ECO:0000256" key="1">
    <source>
        <dbReference type="SAM" id="Phobius"/>
    </source>
</evidence>
<reference evidence="2" key="1">
    <citation type="journal article" date="2020" name="Nature">
        <title>Giant virus diversity and host interactions through global metagenomics.</title>
        <authorList>
            <person name="Schulz F."/>
            <person name="Roux S."/>
            <person name="Paez-Espino D."/>
            <person name="Jungbluth S."/>
            <person name="Walsh D.A."/>
            <person name="Denef V.J."/>
            <person name="McMahon K.D."/>
            <person name="Konstantinidis K.T."/>
            <person name="Eloe-Fadrosh E.A."/>
            <person name="Kyrpides N.C."/>
            <person name="Woyke T."/>
        </authorList>
    </citation>
    <scope>NUCLEOTIDE SEQUENCE</scope>
    <source>
        <strain evidence="2">GVMAG-M-3300009182-78</strain>
    </source>
</reference>
<protein>
    <submittedName>
        <fullName evidence="2">Uncharacterized protein</fullName>
    </submittedName>
</protein>
<organism evidence="2">
    <name type="scientific">viral metagenome</name>
    <dbReference type="NCBI Taxonomy" id="1070528"/>
    <lineage>
        <taxon>unclassified sequences</taxon>
        <taxon>metagenomes</taxon>
        <taxon>organismal metagenomes</taxon>
    </lineage>
</organism>
<feature type="transmembrane region" description="Helical" evidence="1">
    <location>
        <begin position="15"/>
        <end position="35"/>
    </location>
</feature>
<keyword evidence="1" id="KW-0472">Membrane</keyword>